<evidence type="ECO:0000313" key="5">
    <source>
        <dbReference type="EMBL" id="HIT85177.1"/>
    </source>
</evidence>
<evidence type="ECO:0000256" key="3">
    <source>
        <dbReference type="ARBA" id="ARBA00022840"/>
    </source>
</evidence>
<dbReference type="Gene3D" id="3.40.50.300">
    <property type="entry name" value="P-loop containing nucleotide triphosphate hydrolases"/>
    <property type="match status" value="1"/>
</dbReference>
<dbReference type="GO" id="GO:0009378">
    <property type="term" value="F:four-way junction helicase activity"/>
    <property type="evidence" value="ECO:0007669"/>
    <property type="project" value="InterPro"/>
</dbReference>
<dbReference type="FunFam" id="1.10.3710.10:FF:000003">
    <property type="entry name" value="ATPase, AAA family protein"/>
    <property type="match status" value="1"/>
</dbReference>
<dbReference type="SUPFAM" id="SSF52540">
    <property type="entry name" value="P-loop containing nucleoside triphosphate hydrolases"/>
    <property type="match status" value="1"/>
</dbReference>
<dbReference type="InterPro" id="IPR003593">
    <property type="entry name" value="AAA+_ATPase"/>
</dbReference>
<accession>A0A9D1H234</accession>
<dbReference type="FunFam" id="1.20.272.10:FF:000001">
    <property type="entry name" value="Putative AAA family ATPase"/>
    <property type="match status" value="1"/>
</dbReference>
<dbReference type="InterPro" id="IPR051314">
    <property type="entry name" value="AAA_ATPase_RarA/MGS1/WRNIP1"/>
</dbReference>
<reference evidence="5" key="1">
    <citation type="submission" date="2020-10" db="EMBL/GenBank/DDBJ databases">
        <authorList>
            <person name="Gilroy R."/>
        </authorList>
    </citation>
    <scope>NUCLEOTIDE SEQUENCE</scope>
    <source>
        <strain evidence="5">CHK181-108</strain>
    </source>
</reference>
<comment type="caution">
    <text evidence="5">The sequence shown here is derived from an EMBL/GenBank/DDBJ whole genome shotgun (WGS) entry which is preliminary data.</text>
</comment>
<organism evidence="5 6">
    <name type="scientific">Candidatus Ornithomonoglobus intestinigallinarum</name>
    <dbReference type="NCBI Taxonomy" id="2840894"/>
    <lineage>
        <taxon>Bacteria</taxon>
        <taxon>Bacillati</taxon>
        <taxon>Bacillota</taxon>
        <taxon>Clostridia</taxon>
        <taxon>Candidatus Ornithomonoglobus</taxon>
    </lineage>
</organism>
<dbReference type="GO" id="GO:0006261">
    <property type="term" value="P:DNA-templated DNA replication"/>
    <property type="evidence" value="ECO:0007669"/>
    <property type="project" value="TreeGrafter"/>
</dbReference>
<dbReference type="GO" id="GO:0017116">
    <property type="term" value="F:single-stranded DNA helicase activity"/>
    <property type="evidence" value="ECO:0007669"/>
    <property type="project" value="TreeGrafter"/>
</dbReference>
<protein>
    <submittedName>
        <fullName evidence="5">Replication-associated recombination protein A</fullName>
    </submittedName>
</protein>
<evidence type="ECO:0000256" key="1">
    <source>
        <dbReference type="ARBA" id="ARBA00008959"/>
    </source>
</evidence>
<dbReference type="Pfam" id="PF05496">
    <property type="entry name" value="RuvB_N"/>
    <property type="match status" value="1"/>
</dbReference>
<dbReference type="Gene3D" id="1.20.272.10">
    <property type="match status" value="1"/>
</dbReference>
<dbReference type="Gene3D" id="1.10.8.60">
    <property type="match status" value="1"/>
</dbReference>
<sequence length="428" mass="46919">MNKTPLAERLRPKTLDDVCGQQHLIGEGKLLRNIIESGDTPNMIFYGPSGSGKTTIANMIASKTGKALRRLNATTASVADIKDITASLDSFLAPDGVLLYLDEIQNFNKKQQQSLLEFMENGKITLIASTTENPYFYIYNAVLSRSVVFEFKALKPDDVERALSRAVDVLKNEDYRGCEVNIEDGVLSHIANASNGDVRKALNSLEIIFLAARPDKDGRLNITLDSAEQAVQQKAFRYDRGGDSHYDILSAFQKSIRGSDPDAAVHYLARLVSAGDMQSICRRLLVIAAEDIGLAYPNAISIVKACVDAALQVGFPEAQLPLAEAVMLLATAPKSNSAAEAIGAAMDDLSKTDAGDVPEHLKDSHYGGAEKLGHGDGYKYAHNYKNHYVKQQYLPDNVKDRKYYTYGANKTEQAAKAYWDKIKEESGK</sequence>
<dbReference type="SMART" id="SM00382">
    <property type="entry name" value="AAA"/>
    <property type="match status" value="1"/>
</dbReference>
<dbReference type="SUPFAM" id="SSF48019">
    <property type="entry name" value="post-AAA+ oligomerization domain-like"/>
    <property type="match status" value="1"/>
</dbReference>
<dbReference type="Gene3D" id="1.10.3710.10">
    <property type="entry name" value="DNA polymerase III clamp loader subunits, C-terminal domain"/>
    <property type="match status" value="1"/>
</dbReference>
<proteinExistence type="inferred from homology"/>
<dbReference type="InterPro" id="IPR008921">
    <property type="entry name" value="DNA_pol3_clamp-load_cplx_C"/>
</dbReference>
<dbReference type="InterPro" id="IPR032423">
    <property type="entry name" value="AAA_assoc_2"/>
</dbReference>
<dbReference type="GO" id="GO:0003677">
    <property type="term" value="F:DNA binding"/>
    <property type="evidence" value="ECO:0007669"/>
    <property type="project" value="InterPro"/>
</dbReference>
<dbReference type="GO" id="GO:0006310">
    <property type="term" value="P:DNA recombination"/>
    <property type="evidence" value="ECO:0007669"/>
    <property type="project" value="InterPro"/>
</dbReference>
<feature type="domain" description="AAA+ ATPase" evidence="4">
    <location>
        <begin position="39"/>
        <end position="173"/>
    </location>
</feature>
<dbReference type="GO" id="GO:0005524">
    <property type="term" value="F:ATP binding"/>
    <property type="evidence" value="ECO:0007669"/>
    <property type="project" value="UniProtKB-KW"/>
</dbReference>
<dbReference type="AlphaFoldDB" id="A0A9D1H234"/>
<dbReference type="InterPro" id="IPR027417">
    <property type="entry name" value="P-loop_NTPase"/>
</dbReference>
<keyword evidence="3" id="KW-0067">ATP-binding</keyword>
<evidence type="ECO:0000313" key="6">
    <source>
        <dbReference type="Proteomes" id="UP000824165"/>
    </source>
</evidence>
<reference evidence="5" key="2">
    <citation type="journal article" date="2021" name="PeerJ">
        <title>Extensive microbial diversity within the chicken gut microbiome revealed by metagenomics and culture.</title>
        <authorList>
            <person name="Gilroy R."/>
            <person name="Ravi A."/>
            <person name="Getino M."/>
            <person name="Pursley I."/>
            <person name="Horton D.L."/>
            <person name="Alikhan N.F."/>
            <person name="Baker D."/>
            <person name="Gharbi K."/>
            <person name="Hall N."/>
            <person name="Watson M."/>
            <person name="Adriaenssens E.M."/>
            <person name="Foster-Nyarko E."/>
            <person name="Jarju S."/>
            <person name="Secka A."/>
            <person name="Antonio M."/>
            <person name="Oren A."/>
            <person name="Chaudhuri R.R."/>
            <person name="La Ragione R."/>
            <person name="Hildebrand F."/>
            <person name="Pallen M.J."/>
        </authorList>
    </citation>
    <scope>NUCLEOTIDE SEQUENCE</scope>
    <source>
        <strain evidence="5">CHK181-108</strain>
    </source>
</reference>
<dbReference type="CDD" id="cd00009">
    <property type="entry name" value="AAA"/>
    <property type="match status" value="1"/>
</dbReference>
<dbReference type="Pfam" id="PF12002">
    <property type="entry name" value="MgsA_C"/>
    <property type="match status" value="1"/>
</dbReference>
<dbReference type="CDD" id="cd18139">
    <property type="entry name" value="HLD_clamp_RarA"/>
    <property type="match status" value="1"/>
</dbReference>
<dbReference type="PANTHER" id="PTHR13779">
    <property type="entry name" value="WERNER HELICASE-INTERACTING PROTEIN 1 FAMILY MEMBER"/>
    <property type="match status" value="1"/>
</dbReference>
<keyword evidence="2" id="KW-0547">Nucleotide-binding</keyword>
<dbReference type="Proteomes" id="UP000824165">
    <property type="component" value="Unassembled WGS sequence"/>
</dbReference>
<evidence type="ECO:0000256" key="2">
    <source>
        <dbReference type="ARBA" id="ARBA00022741"/>
    </source>
</evidence>
<gene>
    <name evidence="5" type="ORF">IAA60_04625</name>
</gene>
<dbReference type="GO" id="GO:0008047">
    <property type="term" value="F:enzyme activator activity"/>
    <property type="evidence" value="ECO:0007669"/>
    <property type="project" value="TreeGrafter"/>
</dbReference>
<name>A0A9D1H234_9FIRM</name>
<dbReference type="GO" id="GO:0000731">
    <property type="term" value="P:DNA synthesis involved in DNA repair"/>
    <property type="evidence" value="ECO:0007669"/>
    <property type="project" value="TreeGrafter"/>
</dbReference>
<evidence type="ECO:0000259" key="4">
    <source>
        <dbReference type="SMART" id="SM00382"/>
    </source>
</evidence>
<dbReference type="InterPro" id="IPR008824">
    <property type="entry name" value="RuvB-like_N"/>
</dbReference>
<dbReference type="EMBL" id="DVLU01000040">
    <property type="protein sequence ID" value="HIT85177.1"/>
    <property type="molecule type" value="Genomic_DNA"/>
</dbReference>
<dbReference type="InterPro" id="IPR021886">
    <property type="entry name" value="MgsA_C"/>
</dbReference>
<dbReference type="Pfam" id="PF16193">
    <property type="entry name" value="AAA_assoc_2"/>
    <property type="match status" value="1"/>
</dbReference>
<dbReference type="PANTHER" id="PTHR13779:SF7">
    <property type="entry name" value="ATPASE WRNIP1"/>
    <property type="match status" value="1"/>
</dbReference>
<comment type="similarity">
    <text evidence="1">Belongs to the AAA ATPase family. RarA/MGS1/WRNIP1 subfamily.</text>
</comment>